<evidence type="ECO:0000256" key="1">
    <source>
        <dbReference type="SAM" id="MobiDB-lite"/>
    </source>
</evidence>
<proteinExistence type="predicted"/>
<dbReference type="EMBL" id="FMWB01000015">
    <property type="protein sequence ID" value="SCZ47683.1"/>
    <property type="molecule type" value="Genomic_DNA"/>
</dbReference>
<name>A0A1G5PDR0_9PSED</name>
<comment type="caution">
    <text evidence="2">The sequence shown here is derived from an EMBL/GenBank/DDBJ whole genome shotgun (WGS) entry which is preliminary data.</text>
</comment>
<gene>
    <name evidence="2" type="ORF">SAMN05216279_11580</name>
</gene>
<evidence type="ECO:0000313" key="2">
    <source>
        <dbReference type="EMBL" id="SCZ47683.1"/>
    </source>
</evidence>
<sequence length="43" mass="4892">MRRWLPTGSPQINGRSLERASLETRRDASDVLKIAVASRRLAR</sequence>
<reference evidence="3" key="1">
    <citation type="submission" date="2016-10" db="EMBL/GenBank/DDBJ databases">
        <authorList>
            <person name="de Groot N.N."/>
        </authorList>
    </citation>
    <scope>NUCLEOTIDE SEQUENCE [LARGE SCALE GENOMIC DNA]</scope>
    <source>
        <strain evidence="3">DSM 15758</strain>
    </source>
</reference>
<dbReference type="AlphaFoldDB" id="A0A1G5PDR0"/>
<evidence type="ECO:0000313" key="3">
    <source>
        <dbReference type="Proteomes" id="UP000183046"/>
    </source>
</evidence>
<accession>A0A1G5PDR0</accession>
<feature type="region of interest" description="Disordered" evidence="1">
    <location>
        <begin position="1"/>
        <end position="20"/>
    </location>
</feature>
<dbReference type="Proteomes" id="UP000183046">
    <property type="component" value="Unassembled WGS sequence"/>
</dbReference>
<protein>
    <submittedName>
        <fullName evidence="2">Uncharacterized protein</fullName>
    </submittedName>
</protein>
<organism evidence="2 3">
    <name type="scientific">Pseudomonas oryzihabitans</name>
    <dbReference type="NCBI Taxonomy" id="47885"/>
    <lineage>
        <taxon>Bacteria</taxon>
        <taxon>Pseudomonadati</taxon>
        <taxon>Pseudomonadota</taxon>
        <taxon>Gammaproteobacteria</taxon>
        <taxon>Pseudomonadales</taxon>
        <taxon>Pseudomonadaceae</taxon>
        <taxon>Pseudomonas</taxon>
    </lineage>
</organism>